<keyword evidence="3" id="KW-1185">Reference proteome</keyword>
<keyword evidence="1" id="KW-0472">Membrane</keyword>
<dbReference type="RefSeq" id="WP_119950973.1">
    <property type="nucleotide sequence ID" value="NZ_QZEZ01000006.1"/>
</dbReference>
<dbReference type="NCBIfam" id="NF033218">
    <property type="entry name" value="anchor_AmaP"/>
    <property type="match status" value="1"/>
</dbReference>
<evidence type="ECO:0000313" key="2">
    <source>
        <dbReference type="EMBL" id="RJK94791.1"/>
    </source>
</evidence>
<keyword evidence="1" id="KW-1133">Transmembrane helix</keyword>
<accession>A0A3A3Z2W0</accession>
<reference evidence="2 3" key="1">
    <citation type="submission" date="2018-09" db="EMBL/GenBank/DDBJ databases">
        <title>YIM 75000 draft genome.</title>
        <authorList>
            <person name="Tang S."/>
            <person name="Feng Y."/>
        </authorList>
    </citation>
    <scope>NUCLEOTIDE SEQUENCE [LARGE SCALE GENOMIC DNA]</scope>
    <source>
        <strain evidence="2 3">YIM 75000</strain>
    </source>
</reference>
<keyword evidence="1" id="KW-0812">Transmembrane</keyword>
<evidence type="ECO:0000256" key="1">
    <source>
        <dbReference type="SAM" id="Phobius"/>
    </source>
</evidence>
<dbReference type="EMBL" id="QZEZ01000006">
    <property type="protein sequence ID" value="RJK94791.1"/>
    <property type="molecule type" value="Genomic_DNA"/>
</dbReference>
<dbReference type="Proteomes" id="UP000265614">
    <property type="component" value="Unassembled WGS sequence"/>
</dbReference>
<dbReference type="AlphaFoldDB" id="A0A3A3Z2W0"/>
<proteinExistence type="predicted"/>
<sequence>MRRVDRVGPVLVALLGLALLVGGALGAAAGLGALGAGRADDPVLAPALRAWPQERGWAWWAVAGGCLAVALLALWWLLAQLRTDRVARLDLSDGGVDGALVLRSGALADAVEEEVGRMPGVVAAGARVHGRRGHRLAVVVDVDEHADVPALRERLVRETAEHARAATGDPGLPVEVLLRPAATGRRALA</sequence>
<comment type="caution">
    <text evidence="2">The sequence shown here is derived from an EMBL/GenBank/DDBJ whole genome shotgun (WGS) entry which is preliminary data.</text>
</comment>
<name>A0A3A3Z2W0_9ACTN</name>
<gene>
    <name evidence="2" type="primary">amaP</name>
    <name evidence="2" type="ORF">D5H78_13295</name>
</gene>
<evidence type="ECO:0000313" key="3">
    <source>
        <dbReference type="Proteomes" id="UP000265614"/>
    </source>
</evidence>
<organism evidence="2 3">
    <name type="scientific">Vallicoccus soli</name>
    <dbReference type="NCBI Taxonomy" id="2339232"/>
    <lineage>
        <taxon>Bacteria</taxon>
        <taxon>Bacillati</taxon>
        <taxon>Actinomycetota</taxon>
        <taxon>Actinomycetes</taxon>
        <taxon>Motilibacterales</taxon>
        <taxon>Vallicoccaceae</taxon>
        <taxon>Vallicoccus</taxon>
    </lineage>
</organism>
<protein>
    <submittedName>
        <fullName evidence="2">Alkaline shock response membrane anchor protein AmaP</fullName>
    </submittedName>
</protein>
<feature type="transmembrane region" description="Helical" evidence="1">
    <location>
        <begin position="57"/>
        <end position="78"/>
    </location>
</feature>
<dbReference type="OrthoDB" id="5189672at2"/>